<dbReference type="InterPro" id="IPR051704">
    <property type="entry name" value="FAD_aromatic-hydroxylase"/>
</dbReference>
<evidence type="ECO:0000313" key="2">
    <source>
        <dbReference type="EMBL" id="MFD2157993.1"/>
    </source>
</evidence>
<gene>
    <name evidence="2" type="ORF">ACFSW8_03670</name>
</gene>
<name>A0ABW4Z7N6_9BACT</name>
<accession>A0ABW4Z7N6</accession>
<reference evidence="3" key="1">
    <citation type="journal article" date="2019" name="Int. J. Syst. Evol. Microbiol.">
        <title>The Global Catalogue of Microorganisms (GCM) 10K type strain sequencing project: providing services to taxonomists for standard genome sequencing and annotation.</title>
        <authorList>
            <consortium name="The Broad Institute Genomics Platform"/>
            <consortium name="The Broad Institute Genome Sequencing Center for Infectious Disease"/>
            <person name="Wu L."/>
            <person name="Ma J."/>
        </authorList>
    </citation>
    <scope>NUCLEOTIDE SEQUENCE [LARGE SCALE GENOMIC DNA]</scope>
    <source>
        <strain evidence="3">CCUG 57942</strain>
    </source>
</reference>
<evidence type="ECO:0000313" key="3">
    <source>
        <dbReference type="Proteomes" id="UP001597389"/>
    </source>
</evidence>
<sequence>MPTPTKLRIAIVGFGSAGASSAILLSRQGHQVSLFERAPANAPIGAGFLLQPTGLSVLKELGIYDSLLTTTTEIDHLLCVNDSGSEILNLHYAELHPDFKGQGTHRSTLFKLLEETLDQTEANLHWGCEILGISNHNNEIRLTDHTDKQHGPFDLLVIADGARSQLRKFSGIPVKQNRYPWGALWFVGKRTPAFKNNQLWQSVSSTDELCGFLPTGTQDDLLSLFWSIRLDQIDQWRNQPLDEWKHAVLKLAPQSESFLDQIEHHNDLDVASYHDVVMPHWHQGRTVVLGDAAHALSPQLGQGVNLALLDASVLAKTIASHPIEEALKCFSQQRRCQLGFYQFATRTATPFFQSDHHLLGTIRDCTFPLANKIPWLRKQMVSTMAGIKTGLFTRTSPTKYL</sequence>
<evidence type="ECO:0000259" key="1">
    <source>
        <dbReference type="Pfam" id="PF01494"/>
    </source>
</evidence>
<comment type="caution">
    <text evidence="2">The sequence shown here is derived from an EMBL/GenBank/DDBJ whole genome shotgun (WGS) entry which is preliminary data.</text>
</comment>
<dbReference type="Proteomes" id="UP001597389">
    <property type="component" value="Unassembled WGS sequence"/>
</dbReference>
<dbReference type="InterPro" id="IPR036188">
    <property type="entry name" value="FAD/NAD-bd_sf"/>
</dbReference>
<dbReference type="RefSeq" id="WP_377090227.1">
    <property type="nucleotide sequence ID" value="NZ_JBHSJL010000014.1"/>
</dbReference>
<protein>
    <submittedName>
        <fullName evidence="2">FAD-dependent oxidoreductase</fullName>
    </submittedName>
</protein>
<dbReference type="Gene3D" id="3.50.50.60">
    <property type="entry name" value="FAD/NAD(P)-binding domain"/>
    <property type="match status" value="1"/>
</dbReference>
<proteinExistence type="predicted"/>
<dbReference type="InterPro" id="IPR002938">
    <property type="entry name" value="FAD-bd"/>
</dbReference>
<dbReference type="EMBL" id="JBHUJB010000015">
    <property type="protein sequence ID" value="MFD2157993.1"/>
    <property type="molecule type" value="Genomic_DNA"/>
</dbReference>
<organism evidence="2 3">
    <name type="scientific">Rubritalea tangerina</name>
    <dbReference type="NCBI Taxonomy" id="430798"/>
    <lineage>
        <taxon>Bacteria</taxon>
        <taxon>Pseudomonadati</taxon>
        <taxon>Verrucomicrobiota</taxon>
        <taxon>Verrucomicrobiia</taxon>
        <taxon>Verrucomicrobiales</taxon>
        <taxon>Rubritaleaceae</taxon>
        <taxon>Rubritalea</taxon>
    </lineage>
</organism>
<dbReference type="Pfam" id="PF01494">
    <property type="entry name" value="FAD_binding_3"/>
    <property type="match status" value="1"/>
</dbReference>
<keyword evidence="3" id="KW-1185">Reference proteome</keyword>
<dbReference type="PRINTS" id="PR00420">
    <property type="entry name" value="RNGMNOXGNASE"/>
</dbReference>
<feature type="domain" description="FAD-binding" evidence="1">
    <location>
        <begin position="8"/>
        <end position="322"/>
    </location>
</feature>
<dbReference type="PANTHER" id="PTHR46865">
    <property type="entry name" value="OXIDOREDUCTASE-RELATED"/>
    <property type="match status" value="1"/>
</dbReference>
<dbReference type="SUPFAM" id="SSF51905">
    <property type="entry name" value="FAD/NAD(P)-binding domain"/>
    <property type="match status" value="1"/>
</dbReference>